<accession>E4XCG0</accession>
<protein>
    <submittedName>
        <fullName evidence="1">Uncharacterized protein</fullName>
    </submittedName>
</protein>
<sequence>MNKMVERGGPQISRRLGFCRFPRHKSRLLEVSRSYVTNCIMQDKKLIKQKLFEICKSKSFANSRLCGIGKVRKRIVKVKTQQMRV</sequence>
<gene>
    <name evidence="1" type="ORF">GSOID_T00007822001</name>
</gene>
<name>E4XCG0_OIKDI</name>
<dbReference type="InParanoid" id="E4XCG0"/>
<dbReference type="AlphaFoldDB" id="E4XCG0"/>
<dbReference type="EMBL" id="FN653035">
    <property type="protein sequence ID" value="CBY09285.1"/>
    <property type="molecule type" value="Genomic_DNA"/>
</dbReference>
<organism evidence="1">
    <name type="scientific">Oikopleura dioica</name>
    <name type="common">Tunicate</name>
    <dbReference type="NCBI Taxonomy" id="34765"/>
    <lineage>
        <taxon>Eukaryota</taxon>
        <taxon>Metazoa</taxon>
        <taxon>Chordata</taxon>
        <taxon>Tunicata</taxon>
        <taxon>Appendicularia</taxon>
        <taxon>Copelata</taxon>
        <taxon>Oikopleuridae</taxon>
        <taxon>Oikopleura</taxon>
    </lineage>
</organism>
<evidence type="ECO:0000313" key="1">
    <source>
        <dbReference type="EMBL" id="CBY09285.1"/>
    </source>
</evidence>
<reference evidence="1" key="1">
    <citation type="journal article" date="2010" name="Science">
        <title>Plasticity of animal genome architecture unmasked by rapid evolution of a pelagic tunicate.</title>
        <authorList>
            <person name="Denoeud F."/>
            <person name="Henriet S."/>
            <person name="Mungpakdee S."/>
            <person name="Aury J.M."/>
            <person name="Da Silva C."/>
            <person name="Brinkmann H."/>
            <person name="Mikhaleva J."/>
            <person name="Olsen L.C."/>
            <person name="Jubin C."/>
            <person name="Canestro C."/>
            <person name="Bouquet J.M."/>
            <person name="Danks G."/>
            <person name="Poulain J."/>
            <person name="Campsteijn C."/>
            <person name="Adamski M."/>
            <person name="Cross I."/>
            <person name="Yadetie F."/>
            <person name="Muffato M."/>
            <person name="Louis A."/>
            <person name="Butcher S."/>
            <person name="Tsagkogeorga G."/>
            <person name="Konrad A."/>
            <person name="Singh S."/>
            <person name="Jensen M.F."/>
            <person name="Cong E.H."/>
            <person name="Eikeseth-Otteraa H."/>
            <person name="Noel B."/>
            <person name="Anthouard V."/>
            <person name="Porcel B.M."/>
            <person name="Kachouri-Lafond R."/>
            <person name="Nishino A."/>
            <person name="Ugolini M."/>
            <person name="Chourrout P."/>
            <person name="Nishida H."/>
            <person name="Aasland R."/>
            <person name="Huzurbazar S."/>
            <person name="Westhof E."/>
            <person name="Delsuc F."/>
            <person name="Lehrach H."/>
            <person name="Reinhardt R."/>
            <person name="Weissenbach J."/>
            <person name="Roy S.W."/>
            <person name="Artiguenave F."/>
            <person name="Postlethwait J.H."/>
            <person name="Manak J.R."/>
            <person name="Thompson E.M."/>
            <person name="Jaillon O."/>
            <person name="Du Pasquier L."/>
            <person name="Boudinot P."/>
            <person name="Liberles D.A."/>
            <person name="Volff J.N."/>
            <person name="Philippe H."/>
            <person name="Lenhard B."/>
            <person name="Roest Crollius H."/>
            <person name="Wincker P."/>
            <person name="Chourrout D."/>
        </authorList>
    </citation>
    <scope>NUCLEOTIDE SEQUENCE [LARGE SCALE GENOMIC DNA]</scope>
</reference>
<dbReference type="Proteomes" id="UP000001307">
    <property type="component" value="Unassembled WGS sequence"/>
</dbReference>
<proteinExistence type="predicted"/>
<keyword evidence="2" id="KW-1185">Reference proteome</keyword>
<evidence type="ECO:0000313" key="2">
    <source>
        <dbReference type="Proteomes" id="UP000001307"/>
    </source>
</evidence>